<evidence type="ECO:0000313" key="6">
    <source>
        <dbReference type="RefSeq" id="XP_017782875.1"/>
    </source>
</evidence>
<feature type="transmembrane region" description="Helical" evidence="3">
    <location>
        <begin position="363"/>
        <end position="385"/>
    </location>
</feature>
<dbReference type="PANTHER" id="PTHR45712">
    <property type="entry name" value="AGAP008170-PA"/>
    <property type="match status" value="1"/>
</dbReference>
<accession>A0ABM1N7S5</accession>
<keyword evidence="3" id="KW-0472">Membrane</keyword>
<dbReference type="InterPro" id="IPR032675">
    <property type="entry name" value="LRR_dom_sf"/>
</dbReference>
<keyword evidence="1" id="KW-0433">Leucine-rich repeat</keyword>
<keyword evidence="3" id="KW-0812">Transmembrane</keyword>
<keyword evidence="3" id="KW-1133">Transmembrane helix</keyword>
<reference evidence="6" key="1">
    <citation type="submission" date="2025-08" db="UniProtKB">
        <authorList>
            <consortium name="RefSeq"/>
        </authorList>
    </citation>
    <scope>IDENTIFICATION</scope>
    <source>
        <tissue evidence="6">Whole Larva</tissue>
    </source>
</reference>
<dbReference type="PROSITE" id="PS51450">
    <property type="entry name" value="LRR"/>
    <property type="match status" value="1"/>
</dbReference>
<dbReference type="InterPro" id="IPR001611">
    <property type="entry name" value="Leu-rich_rpt"/>
</dbReference>
<keyword evidence="5" id="KW-1185">Reference proteome</keyword>
<dbReference type="Pfam" id="PF13855">
    <property type="entry name" value="LRR_8"/>
    <property type="match status" value="5"/>
</dbReference>
<dbReference type="InterPro" id="IPR003591">
    <property type="entry name" value="Leu-rich_rpt_typical-subtyp"/>
</dbReference>
<feature type="chain" id="PRO_5045075941" evidence="4">
    <location>
        <begin position="20"/>
        <end position="1229"/>
    </location>
</feature>
<dbReference type="InterPro" id="IPR050333">
    <property type="entry name" value="SLRP"/>
</dbReference>
<gene>
    <name evidence="6" type="primary">LOC108567113</name>
</gene>
<dbReference type="GeneID" id="108567113"/>
<dbReference type="Gene3D" id="3.80.10.10">
    <property type="entry name" value="Ribonuclease Inhibitor"/>
    <property type="match status" value="7"/>
</dbReference>
<dbReference type="Proteomes" id="UP000695000">
    <property type="component" value="Unplaced"/>
</dbReference>
<keyword evidence="2" id="KW-0677">Repeat</keyword>
<evidence type="ECO:0000256" key="4">
    <source>
        <dbReference type="SAM" id="SignalP"/>
    </source>
</evidence>
<organism evidence="5 6">
    <name type="scientific">Nicrophorus vespilloides</name>
    <name type="common">Boreal carrion beetle</name>
    <dbReference type="NCBI Taxonomy" id="110193"/>
    <lineage>
        <taxon>Eukaryota</taxon>
        <taxon>Metazoa</taxon>
        <taxon>Ecdysozoa</taxon>
        <taxon>Arthropoda</taxon>
        <taxon>Hexapoda</taxon>
        <taxon>Insecta</taxon>
        <taxon>Pterygota</taxon>
        <taxon>Neoptera</taxon>
        <taxon>Endopterygota</taxon>
        <taxon>Coleoptera</taxon>
        <taxon>Polyphaga</taxon>
        <taxon>Staphyliniformia</taxon>
        <taxon>Silphidae</taxon>
        <taxon>Nicrophorinae</taxon>
        <taxon>Nicrophorus</taxon>
    </lineage>
</organism>
<evidence type="ECO:0000256" key="1">
    <source>
        <dbReference type="ARBA" id="ARBA00022614"/>
    </source>
</evidence>
<dbReference type="PANTHER" id="PTHR45712:SF22">
    <property type="entry name" value="INSULIN-LIKE GROWTH FACTOR-BINDING PROTEIN COMPLEX ACID LABILE SUBUNIT"/>
    <property type="match status" value="1"/>
</dbReference>
<protein>
    <submittedName>
        <fullName evidence="6">Chaoptin-like</fullName>
    </submittedName>
</protein>
<feature type="transmembrane region" description="Helical" evidence="3">
    <location>
        <begin position="406"/>
        <end position="423"/>
    </location>
</feature>
<feature type="transmembrane region" description="Helical" evidence="3">
    <location>
        <begin position="779"/>
        <end position="799"/>
    </location>
</feature>
<name>A0ABM1N7S5_NICVS</name>
<evidence type="ECO:0000256" key="3">
    <source>
        <dbReference type="SAM" id="Phobius"/>
    </source>
</evidence>
<sequence length="1229" mass="141095">MLVKKIVLIAFFCINVIRCKRSCKVRNNCTASCEGGNYTELSNMYICINLKTVQLGFNNLDAKALQNISRYKIDELFLNNNGLASVEQIFQRSNIRKLYLEDNNISALETDSFKDNHPLEVLSLHHNRIHVMHENSIPKAKEIHLNNNLIQAVNANMFVDISYTSVLIFDYNVIKMIETVSFRGLKAKQLHLRYNRIDYLEANSIPAVEEVYLTGNRLISINAFVFVNISSVSILHIDFNNLSNIVDNTFLESRMRELNLDSNKINRINANTFAGMKGLVNLTLSNNFIEYLEISSLPNVRNLQLQFNFIRSIDTSKFQDFHQLLSLNVSYNCIPESNTDKWKNEIRISNVKSEEMCRNIHEIVIWVVILVLLIIVVIVASTILYRRYSSEWTKEMFKENLSIRSAAFKMLTSVLIFLAIAWIDVISSDNSSVCEVDKKCFADCENHIYTYIRNNHNCNSSISILKLGSSNIMLNDLIQFEYYNIEFLHLNNKSLDKIDDVINKMNVSKLNMDNNKIVMLNSSCFRNESSFKLLSLNNNSIKVIETKSIPKAKDIYLNQNFIEIILADMFVDITLVEMLHLENNCLKTLTDKSLTGLTASRLTLRYNEIEKLEANSIPTVQQVYLNRNRLESLDANIFVNISYIGILDLSSNNISNISEGTFKDGYFSVLNLYFNNITKITKKTFSGLTRTLNLSLSHNEIEVLEDGSIPRVENLDLENNPLKGIHEAEFSDLTYLKEVKVTSKDDFDISLPNDVIVLNSGVMVKHYGMFHFIIRKSTVYAIGGVILIIFVAIVIGIIAKNQCSKRSRVTQHNSVHLGKEVRNRELPEVSASGAQYNEYEEIDPTAESLIYSKENDFYGVQIENNGLQIEILNINYNNITELKTGMFEESESFRTVSLGNNQIKVLQRNSIPKAFFLYLNNNLIELLNTDMFIDISYVKCLHLNNNRLKKITALTLMGLKAITLELSHNQLEDLEDRSIPEVEKLFMNNNKLTSINSKMFLNISHLSTLELIYNRIIDITNWNFKNSNLSILKLNYNKIFKITQKSFSDMKMLMNLSLTNNLISSLEMNSIPKVKYLNLSYNLLTSIEANVFSELDHLKILDIRYNCIKETDLKLMEQVLILNGEINEKCMLNSNRMTEMDIFLISKIAVLAVSIVILVVAIAAILIRVYSRRQAQTSVSFEKSKKDREQQVEELKAVSKSEEHIYEEINEKLESVEYSKENDIYGVTN</sequence>
<evidence type="ECO:0000313" key="5">
    <source>
        <dbReference type="Proteomes" id="UP000695000"/>
    </source>
</evidence>
<keyword evidence="4" id="KW-0732">Signal</keyword>
<feature type="transmembrane region" description="Helical" evidence="3">
    <location>
        <begin position="1142"/>
        <end position="1167"/>
    </location>
</feature>
<proteinExistence type="predicted"/>
<dbReference type="SUPFAM" id="SSF52058">
    <property type="entry name" value="L domain-like"/>
    <property type="match status" value="4"/>
</dbReference>
<evidence type="ECO:0000256" key="2">
    <source>
        <dbReference type="ARBA" id="ARBA00022737"/>
    </source>
</evidence>
<feature type="signal peptide" evidence="4">
    <location>
        <begin position="1"/>
        <end position="19"/>
    </location>
</feature>
<dbReference type="RefSeq" id="XP_017782875.1">
    <property type="nucleotide sequence ID" value="XM_017927386.1"/>
</dbReference>
<dbReference type="SMART" id="SM00369">
    <property type="entry name" value="LRR_TYP"/>
    <property type="match status" value="15"/>
</dbReference>